<evidence type="ECO:0000256" key="2">
    <source>
        <dbReference type="ARBA" id="ARBA00022448"/>
    </source>
</evidence>
<keyword evidence="6" id="KW-0046">Antibiotic resistance</keyword>
<feature type="transmembrane region" description="Helical" evidence="7">
    <location>
        <begin position="130"/>
        <end position="153"/>
    </location>
</feature>
<dbReference type="EMBL" id="JACHJG010000008">
    <property type="protein sequence ID" value="MBB4888077.1"/>
    <property type="molecule type" value="Genomic_DNA"/>
</dbReference>
<dbReference type="CDD" id="cd17321">
    <property type="entry name" value="MFS_MMR_MDR_like"/>
    <property type="match status" value="1"/>
</dbReference>
<evidence type="ECO:0000256" key="7">
    <source>
        <dbReference type="SAM" id="Phobius"/>
    </source>
</evidence>
<feature type="domain" description="Major facilitator superfamily (MFS) profile" evidence="8">
    <location>
        <begin position="6"/>
        <end position="513"/>
    </location>
</feature>
<feature type="transmembrane region" description="Helical" evidence="7">
    <location>
        <begin position="310"/>
        <end position="332"/>
    </location>
</feature>
<dbReference type="PANTHER" id="PTHR42718:SF9">
    <property type="entry name" value="MAJOR FACILITATOR SUPERFAMILY MULTIDRUG TRANSPORTER MFSC"/>
    <property type="match status" value="1"/>
</dbReference>
<dbReference type="InterPro" id="IPR036259">
    <property type="entry name" value="MFS_trans_sf"/>
</dbReference>
<evidence type="ECO:0000256" key="4">
    <source>
        <dbReference type="ARBA" id="ARBA00022989"/>
    </source>
</evidence>
<feature type="transmembrane region" description="Helical" evidence="7">
    <location>
        <begin position="233"/>
        <end position="252"/>
    </location>
</feature>
<protein>
    <submittedName>
        <fullName evidence="9">EmrB/QacA subfamily drug resistance transporter</fullName>
    </submittedName>
</protein>
<dbReference type="GO" id="GO:0046677">
    <property type="term" value="P:response to antibiotic"/>
    <property type="evidence" value="ECO:0007669"/>
    <property type="project" value="UniProtKB-KW"/>
</dbReference>
<dbReference type="PANTHER" id="PTHR42718">
    <property type="entry name" value="MAJOR FACILITATOR SUPERFAMILY MULTIDRUG TRANSPORTER MFSC"/>
    <property type="match status" value="1"/>
</dbReference>
<dbReference type="Gene3D" id="1.20.1250.20">
    <property type="entry name" value="MFS general substrate transporter like domains"/>
    <property type="match status" value="1"/>
</dbReference>
<gene>
    <name evidence="9" type="ORF">FHS38_004145</name>
</gene>
<evidence type="ECO:0000313" key="9">
    <source>
        <dbReference type="EMBL" id="MBB4888077.1"/>
    </source>
</evidence>
<name>A0A7W7PFS2_STRNE</name>
<dbReference type="GO" id="GO:0022857">
    <property type="term" value="F:transmembrane transporter activity"/>
    <property type="evidence" value="ECO:0007669"/>
    <property type="project" value="InterPro"/>
</dbReference>
<feature type="transmembrane region" description="Helical" evidence="7">
    <location>
        <begin position="159"/>
        <end position="179"/>
    </location>
</feature>
<evidence type="ECO:0000256" key="6">
    <source>
        <dbReference type="ARBA" id="ARBA00023251"/>
    </source>
</evidence>
<reference evidence="9 10" key="1">
    <citation type="submission" date="2020-08" db="EMBL/GenBank/DDBJ databases">
        <title>Genomic Encyclopedia of Type Strains, Phase III (KMG-III): the genomes of soil and plant-associated and newly described type strains.</title>
        <authorList>
            <person name="Whitman W."/>
        </authorList>
    </citation>
    <scope>NUCLEOTIDE SEQUENCE [LARGE SCALE GENOMIC DNA]</scope>
    <source>
        <strain evidence="9 10">CECT 3265</strain>
    </source>
</reference>
<evidence type="ECO:0000256" key="5">
    <source>
        <dbReference type="ARBA" id="ARBA00023136"/>
    </source>
</evidence>
<dbReference type="SUPFAM" id="SSF103473">
    <property type="entry name" value="MFS general substrate transporter"/>
    <property type="match status" value="1"/>
</dbReference>
<comment type="caution">
    <text evidence="9">The sequence shown here is derived from an EMBL/GenBank/DDBJ whole genome shotgun (WGS) entry which is preliminary data.</text>
</comment>
<dbReference type="Proteomes" id="UP000556436">
    <property type="component" value="Unassembled WGS sequence"/>
</dbReference>
<keyword evidence="5 7" id="KW-0472">Membrane</keyword>
<feature type="transmembrane region" description="Helical" evidence="7">
    <location>
        <begin position="44"/>
        <end position="60"/>
    </location>
</feature>
<dbReference type="InterPro" id="IPR020846">
    <property type="entry name" value="MFS_dom"/>
</dbReference>
<comment type="subcellular location">
    <subcellularLocation>
        <location evidence="1">Cell membrane</location>
        <topology evidence="1">Multi-pass membrane protein</topology>
    </subcellularLocation>
</comment>
<dbReference type="RefSeq" id="WP_184735400.1">
    <property type="nucleotide sequence ID" value="NZ_BMRW01000008.1"/>
</dbReference>
<feature type="transmembrane region" description="Helical" evidence="7">
    <location>
        <begin position="191"/>
        <end position="209"/>
    </location>
</feature>
<feature type="transmembrane region" description="Helical" evidence="7">
    <location>
        <begin position="367"/>
        <end position="392"/>
    </location>
</feature>
<evidence type="ECO:0000259" key="8">
    <source>
        <dbReference type="PROSITE" id="PS50850"/>
    </source>
</evidence>
<keyword evidence="2" id="KW-0813">Transport</keyword>
<feature type="transmembrane region" description="Helical" evidence="7">
    <location>
        <begin position="7"/>
        <end position="32"/>
    </location>
</feature>
<dbReference type="AlphaFoldDB" id="A0A7W7PFS2"/>
<sequence>MSRWLGLIAVSLGVALIVVDITIVNVILAPIIEDLSIGAVEAQWIQESYAIVFAALLLLTGRLSDLHGARRIFLIGLGVFGATSVVAAFAPNVGLLILARFLQGIGGAMILPTSLALVNASFTGKARGQAFAVWGSTIGAAAAVGPLLGGWLADFSWRWAFGVNVPLVALITAGVLFHLPASPRTPGRIDVLGGALSTIGLGLLAFALIEGRTYGWLMTTEPLTVGGLTWRDGPSPALVAFLVSALALFAFWRRQTALGRKNGEPLMDVRLFSVPSFRNGNVVTLMVGVGEFGIIAVLPLWLQFALDYSVFQAGLALAALAVGSFCASGASFSMPAPPLVHVRTGLLLEAAGLVMLGLIAATDSAWWLIVIALFVYGVGVGFATAQVTNVALADVPVESAGQGSGIQSTARELGSALGIAVLTTLFFSTLASSLHDRLARTGLPGQDAERLGTVVTESAGAVIPSLSADPETAAVADAAREAMTTGLEVCAYTCAGLLLLALAVTLFVAPRAVAAAVTTEREPSPREPTPRA</sequence>
<feature type="transmembrane region" description="Helical" evidence="7">
    <location>
        <begin position="72"/>
        <end position="91"/>
    </location>
</feature>
<dbReference type="PROSITE" id="PS50850">
    <property type="entry name" value="MFS"/>
    <property type="match status" value="1"/>
</dbReference>
<feature type="transmembrane region" description="Helical" evidence="7">
    <location>
        <begin position="344"/>
        <end position="361"/>
    </location>
</feature>
<keyword evidence="3 7" id="KW-0812">Transmembrane</keyword>
<feature type="transmembrane region" description="Helical" evidence="7">
    <location>
        <begin position="97"/>
        <end position="118"/>
    </location>
</feature>
<organism evidence="9 10">
    <name type="scientific">Streptomyces netropsis</name>
    <name type="common">Streptoverticillium netropsis</name>
    <dbReference type="NCBI Taxonomy" id="55404"/>
    <lineage>
        <taxon>Bacteria</taxon>
        <taxon>Bacillati</taxon>
        <taxon>Actinomycetota</taxon>
        <taxon>Actinomycetes</taxon>
        <taxon>Kitasatosporales</taxon>
        <taxon>Streptomycetaceae</taxon>
        <taxon>Streptomyces</taxon>
    </lineage>
</organism>
<dbReference type="GO" id="GO:0005886">
    <property type="term" value="C:plasma membrane"/>
    <property type="evidence" value="ECO:0007669"/>
    <property type="project" value="UniProtKB-SubCell"/>
</dbReference>
<evidence type="ECO:0000313" key="10">
    <source>
        <dbReference type="Proteomes" id="UP000556436"/>
    </source>
</evidence>
<proteinExistence type="predicted"/>
<evidence type="ECO:0000256" key="1">
    <source>
        <dbReference type="ARBA" id="ARBA00004651"/>
    </source>
</evidence>
<dbReference type="InterPro" id="IPR011701">
    <property type="entry name" value="MFS"/>
</dbReference>
<feature type="transmembrane region" description="Helical" evidence="7">
    <location>
        <begin position="489"/>
        <end position="509"/>
    </location>
</feature>
<keyword evidence="10" id="KW-1185">Reference proteome</keyword>
<keyword evidence="4 7" id="KW-1133">Transmembrane helix</keyword>
<dbReference type="Pfam" id="PF07690">
    <property type="entry name" value="MFS_1"/>
    <property type="match status" value="2"/>
</dbReference>
<feature type="transmembrane region" description="Helical" evidence="7">
    <location>
        <begin position="282"/>
        <end position="304"/>
    </location>
</feature>
<evidence type="ECO:0000256" key="3">
    <source>
        <dbReference type="ARBA" id="ARBA00022692"/>
    </source>
</evidence>
<accession>A0A7W7PFS2</accession>